<keyword evidence="3" id="KW-0326">Glycosidase</keyword>
<evidence type="ECO:0000313" key="6">
    <source>
        <dbReference type="EMBL" id="TCL05043.1"/>
    </source>
</evidence>
<dbReference type="SUPFAM" id="SSF81296">
    <property type="entry name" value="E set domains"/>
    <property type="match status" value="1"/>
</dbReference>
<feature type="domain" description="Glycosyl hydrolase family 13 catalytic" evidence="5">
    <location>
        <begin position="187"/>
        <end position="596"/>
    </location>
</feature>
<dbReference type="GO" id="GO:0005980">
    <property type="term" value="P:glycogen catabolic process"/>
    <property type="evidence" value="ECO:0007669"/>
    <property type="project" value="InterPro"/>
</dbReference>
<name>A0A4R1NCF3_9GAMM</name>
<dbReference type="SMART" id="SM00642">
    <property type="entry name" value="Aamy"/>
    <property type="match status" value="1"/>
</dbReference>
<comment type="caution">
    <text evidence="6">The sequence shown here is derived from an EMBL/GenBank/DDBJ whole genome shotgun (WGS) entry which is preliminary data.</text>
</comment>
<evidence type="ECO:0000256" key="2">
    <source>
        <dbReference type="ARBA" id="ARBA00022801"/>
    </source>
</evidence>
<dbReference type="InterPro" id="IPR006047">
    <property type="entry name" value="GH13_cat_dom"/>
</dbReference>
<keyword evidence="7" id="KW-1185">Reference proteome</keyword>
<dbReference type="SUPFAM" id="SSF51445">
    <property type="entry name" value="(Trans)glycosidases"/>
    <property type="match status" value="1"/>
</dbReference>
<dbReference type="InterPro" id="IPR013783">
    <property type="entry name" value="Ig-like_fold"/>
</dbReference>
<feature type="region of interest" description="Disordered" evidence="4">
    <location>
        <begin position="1"/>
        <end position="21"/>
    </location>
</feature>
<feature type="compositionally biased region" description="Basic and acidic residues" evidence="4">
    <location>
        <begin position="495"/>
        <end position="508"/>
    </location>
</feature>
<dbReference type="NCBIfam" id="TIGR02100">
    <property type="entry name" value="glgX_debranch"/>
    <property type="match status" value="1"/>
</dbReference>
<dbReference type="GO" id="GO:0004135">
    <property type="term" value="F:amylo-alpha-1,6-glucosidase activity"/>
    <property type="evidence" value="ECO:0007669"/>
    <property type="project" value="InterPro"/>
</dbReference>
<accession>A0A4R1NCF3</accession>
<dbReference type="CDD" id="cd02856">
    <property type="entry name" value="E_set_GDE_Isoamylase_N"/>
    <property type="match status" value="1"/>
</dbReference>
<dbReference type="PANTHER" id="PTHR43002">
    <property type="entry name" value="GLYCOGEN DEBRANCHING ENZYME"/>
    <property type="match status" value="1"/>
</dbReference>
<sequence length="697" mass="77197">MIPRPAGSPAPQEAGFDGEGGLSAGFAAPMADADHGENAISAGAASPLGSSYNGSGANFSLYSAHAERVVLCLFDEQGRERQMDLPGRTGDIRHGYLAGVKPGQRYGYRLYGPFEPRQGHRFNPAKLVIDPCARALDGKVPDDPALNGGLAQPDTADSASAMPKCLVVDERYDWQEDEFPAVPWGETVIYEAHVRGLTRLHPDLPQSVRGTYAGLAHPLMIDYLRHLGITAVELLPVQLHVDEPRLQRQGLRNYWGYNVLAPYAAEPGYASGLDGKSALDEFRDMVKALHRAGIEVILDVVFNHSAELDVEGPTLSLRGIDNAAYYWLDEDGDYRNWTGCGNTLNLSSPAVAAWVLDCLAFWRRTCRVDGFRFDLGTVLGRTPDFVRDAPLFAALRDNPDLAGCKWIAEPWDIGPGGYQVGQFPPPFGEWNDHFRDDIRRFWLHGDVPLGTFARRFAASSDLFGAQGRSPCASVNMLTAHDGFTLQDVVSYNEKHNQANGESNRDGAGDNHSNNHGQEGPSAEPSVRQARRDSQRALLATLLLSQGAPMLLAGDELGHSQQGNNNAYCQDNELTWLDWRQGDRELADFTAALIRLRQKIPALTDDRWWRENDEQTVLWLNSRGQALSAQEWEQGERQMQIRLSRDHLFVINATTKACEMTLPEGKWTLIEPFKRPEQPGSADHFFVEARAVYVLVKR</sequence>
<dbReference type="Pfam" id="PF02922">
    <property type="entry name" value="CBM_48"/>
    <property type="match status" value="1"/>
</dbReference>
<evidence type="ECO:0000313" key="7">
    <source>
        <dbReference type="Proteomes" id="UP000294555"/>
    </source>
</evidence>
<proteinExistence type="inferred from homology"/>
<dbReference type="EMBL" id="SJOI01000001">
    <property type="protein sequence ID" value="TCL05043.1"/>
    <property type="molecule type" value="Genomic_DNA"/>
</dbReference>
<dbReference type="NCBIfam" id="NF002983">
    <property type="entry name" value="PRK03705.1"/>
    <property type="match status" value="1"/>
</dbReference>
<dbReference type="Gene3D" id="2.60.40.1180">
    <property type="entry name" value="Golgi alpha-mannosidase II"/>
    <property type="match status" value="1"/>
</dbReference>
<dbReference type="AlphaFoldDB" id="A0A4R1NCF3"/>
<comment type="similarity">
    <text evidence="1">Belongs to the glycosyl hydrolase 13 family.</text>
</comment>
<evidence type="ECO:0000256" key="4">
    <source>
        <dbReference type="SAM" id="MobiDB-lite"/>
    </source>
</evidence>
<evidence type="ECO:0000256" key="1">
    <source>
        <dbReference type="ARBA" id="ARBA00008061"/>
    </source>
</evidence>
<dbReference type="InterPro" id="IPR040784">
    <property type="entry name" value="GlgX_C"/>
</dbReference>
<dbReference type="InterPro" id="IPR013780">
    <property type="entry name" value="Glyco_hydro_b"/>
</dbReference>
<reference evidence="6 7" key="1">
    <citation type="submission" date="2019-02" db="EMBL/GenBank/DDBJ databases">
        <title>Investigation of anaerobic lignin degradation for improved lignocellulosic biofuels.</title>
        <authorList>
            <person name="Deangelis K."/>
        </authorList>
    </citation>
    <scope>NUCLEOTIDE SEQUENCE [LARGE SCALE GENOMIC DNA]</scope>
    <source>
        <strain evidence="6 7">159R</strain>
    </source>
</reference>
<keyword evidence="2" id="KW-0378">Hydrolase</keyword>
<evidence type="ECO:0000259" key="5">
    <source>
        <dbReference type="SMART" id="SM00642"/>
    </source>
</evidence>
<organism evidence="6 7">
    <name type="scientific">Sodalis ligni</name>
    <dbReference type="NCBI Taxonomy" id="2697027"/>
    <lineage>
        <taxon>Bacteria</taxon>
        <taxon>Pseudomonadati</taxon>
        <taxon>Pseudomonadota</taxon>
        <taxon>Gammaproteobacteria</taxon>
        <taxon>Enterobacterales</taxon>
        <taxon>Bruguierivoracaceae</taxon>
        <taxon>Sodalis</taxon>
    </lineage>
</organism>
<gene>
    <name evidence="6" type="ORF">EZJ58_3199</name>
</gene>
<dbReference type="Pfam" id="PF00128">
    <property type="entry name" value="Alpha-amylase"/>
    <property type="match status" value="1"/>
</dbReference>
<dbReference type="InterPro" id="IPR014756">
    <property type="entry name" value="Ig_E-set"/>
</dbReference>
<dbReference type="Gene3D" id="3.20.20.80">
    <property type="entry name" value="Glycosidases"/>
    <property type="match status" value="1"/>
</dbReference>
<dbReference type="Proteomes" id="UP000294555">
    <property type="component" value="Unassembled WGS sequence"/>
</dbReference>
<dbReference type="InterPro" id="IPR004193">
    <property type="entry name" value="Glyco_hydro_13_N"/>
</dbReference>
<dbReference type="Pfam" id="PF18390">
    <property type="entry name" value="GlgX_C"/>
    <property type="match status" value="1"/>
</dbReference>
<dbReference type="Gene3D" id="2.60.40.10">
    <property type="entry name" value="Immunoglobulins"/>
    <property type="match status" value="1"/>
</dbReference>
<dbReference type="InterPro" id="IPR011837">
    <property type="entry name" value="Glycogen_debranch_GlgX"/>
</dbReference>
<dbReference type="InterPro" id="IPR017853">
    <property type="entry name" value="GH"/>
</dbReference>
<evidence type="ECO:0000256" key="3">
    <source>
        <dbReference type="ARBA" id="ARBA00023295"/>
    </source>
</evidence>
<dbReference type="CDD" id="cd11326">
    <property type="entry name" value="AmyAc_Glg_debranch"/>
    <property type="match status" value="1"/>
</dbReference>
<dbReference type="InterPro" id="IPR044505">
    <property type="entry name" value="GlgX_Isoamylase_N_E_set"/>
</dbReference>
<protein>
    <submittedName>
        <fullName evidence="6">Glycogen operon protein</fullName>
    </submittedName>
</protein>
<feature type="region of interest" description="Disordered" evidence="4">
    <location>
        <begin position="495"/>
        <end position="530"/>
    </location>
</feature>